<keyword evidence="1" id="KW-0472">Membrane</keyword>
<dbReference type="InterPro" id="IPR055690">
    <property type="entry name" value="DUF7266"/>
</dbReference>
<organism evidence="2 3">
    <name type="scientific">Natronococcus occultus SP4</name>
    <dbReference type="NCBI Taxonomy" id="694430"/>
    <lineage>
        <taxon>Archaea</taxon>
        <taxon>Methanobacteriati</taxon>
        <taxon>Methanobacteriota</taxon>
        <taxon>Stenosarchaea group</taxon>
        <taxon>Halobacteria</taxon>
        <taxon>Halobacteriales</taxon>
        <taxon>Natrialbaceae</taxon>
        <taxon>Natronococcus</taxon>
    </lineage>
</organism>
<dbReference type="HOGENOM" id="CLU_120317_0_0_2"/>
<name>L0JYP1_9EURY</name>
<keyword evidence="1" id="KW-0812">Transmembrane</keyword>
<evidence type="ECO:0000256" key="1">
    <source>
        <dbReference type="SAM" id="Phobius"/>
    </source>
</evidence>
<sequence>MIDGHGAERGVSMTITYVLALGISAALLATLLAGAGAVLEAETERAAERSLETVGQELAGEIEAADRVAGDGDAAVVRVDAPRTVVETGYDVELRQECDGRPGETGCLRLTAHGFEDAVVVPIRTEAVLETGTVPGGPLEVVAADGRLALEVSEA</sequence>
<proteinExistence type="predicted"/>
<gene>
    <name evidence="2" type="ORF">Natoc_1140</name>
</gene>
<keyword evidence="3" id="KW-1185">Reference proteome</keyword>
<dbReference type="EMBL" id="CP003929">
    <property type="protein sequence ID" value="AGB36978.1"/>
    <property type="molecule type" value="Genomic_DNA"/>
</dbReference>
<keyword evidence="1" id="KW-1133">Transmembrane helix</keyword>
<dbReference type="GeneID" id="14402500"/>
<dbReference type="STRING" id="694430.Natoc_1140"/>
<reference evidence="2 3" key="1">
    <citation type="submission" date="2012-11" db="EMBL/GenBank/DDBJ databases">
        <title>FINISHED of Natronococcus occultus SP4, DSM 3396.</title>
        <authorList>
            <consortium name="DOE Joint Genome Institute"/>
            <person name="Eisen J."/>
            <person name="Huntemann M."/>
            <person name="Wei C.-L."/>
            <person name="Han J."/>
            <person name="Detter J.C."/>
            <person name="Han C."/>
            <person name="Tapia R."/>
            <person name="Chen A."/>
            <person name="Kyrpides N."/>
            <person name="Mavromatis K."/>
            <person name="Markowitz V."/>
            <person name="Szeto E."/>
            <person name="Ivanova N."/>
            <person name="Mikhailova N."/>
            <person name="Ovchinnikova G."/>
            <person name="Pagani I."/>
            <person name="Pati A."/>
            <person name="Goodwin L."/>
            <person name="Nordberg H.P."/>
            <person name="Cantor M.N."/>
            <person name="Hua S.X."/>
            <person name="Woyke T."/>
            <person name="Eisen J."/>
            <person name="Klenk H.-P."/>
            <person name="Klenk H.-P."/>
        </authorList>
    </citation>
    <scope>NUCLEOTIDE SEQUENCE [LARGE SCALE GENOMIC DNA]</scope>
    <source>
        <strain evidence="2 3">SP4</strain>
    </source>
</reference>
<dbReference type="eggNOG" id="arCOG03926">
    <property type="taxonomic scope" value="Archaea"/>
</dbReference>
<protein>
    <submittedName>
        <fullName evidence="2">Uncharacterized protein</fullName>
    </submittedName>
</protein>
<dbReference type="RefSeq" id="WP_015320429.1">
    <property type="nucleotide sequence ID" value="NC_019974.1"/>
</dbReference>
<dbReference type="Proteomes" id="UP000010878">
    <property type="component" value="Chromosome"/>
</dbReference>
<evidence type="ECO:0000313" key="3">
    <source>
        <dbReference type="Proteomes" id="UP000010878"/>
    </source>
</evidence>
<dbReference type="Pfam" id="PF23928">
    <property type="entry name" value="DUF7266"/>
    <property type="match status" value="1"/>
</dbReference>
<feature type="transmembrane region" description="Helical" evidence="1">
    <location>
        <begin position="15"/>
        <end position="39"/>
    </location>
</feature>
<dbReference type="AlphaFoldDB" id="L0JYP1"/>
<accession>L0JYP1</accession>
<dbReference type="KEGG" id="nou:Natoc_1140"/>
<evidence type="ECO:0000313" key="2">
    <source>
        <dbReference type="EMBL" id="AGB36978.1"/>
    </source>
</evidence>